<dbReference type="Proteomes" id="UP000277212">
    <property type="component" value="Unassembled WGS sequence"/>
</dbReference>
<organism evidence="2 3">
    <name type="scientific">Fusarium kuroshium</name>
    <dbReference type="NCBI Taxonomy" id="2010991"/>
    <lineage>
        <taxon>Eukaryota</taxon>
        <taxon>Fungi</taxon>
        <taxon>Dikarya</taxon>
        <taxon>Ascomycota</taxon>
        <taxon>Pezizomycotina</taxon>
        <taxon>Sordariomycetes</taxon>
        <taxon>Hypocreomycetidae</taxon>
        <taxon>Hypocreales</taxon>
        <taxon>Nectriaceae</taxon>
        <taxon>Fusarium</taxon>
        <taxon>Fusarium solani species complex</taxon>
    </lineage>
</organism>
<feature type="compositionally biased region" description="Polar residues" evidence="1">
    <location>
        <begin position="136"/>
        <end position="159"/>
    </location>
</feature>
<comment type="caution">
    <text evidence="2">The sequence shown here is derived from an EMBL/GenBank/DDBJ whole genome shotgun (WGS) entry which is preliminary data.</text>
</comment>
<feature type="region of interest" description="Disordered" evidence="1">
    <location>
        <begin position="102"/>
        <end position="191"/>
    </location>
</feature>
<proteinExistence type="predicted"/>
<evidence type="ECO:0000313" key="2">
    <source>
        <dbReference type="EMBL" id="RMJ14976.1"/>
    </source>
</evidence>
<dbReference type="AlphaFoldDB" id="A0A3M2SBQ7"/>
<keyword evidence="3" id="KW-1185">Reference proteome</keyword>
<dbReference type="EMBL" id="NKUJ01000073">
    <property type="protein sequence ID" value="RMJ14976.1"/>
    <property type="molecule type" value="Genomic_DNA"/>
</dbReference>
<accession>A0A3M2SBQ7</accession>
<sequence>MIPASLPSPAIATGELREILTALHDSFVTVNNKKLHVQRIINANKDARTFIEHVTEVMKEKQANPEGQEEDVAENHEKMLGHLANLTPGLKMDLYIELNKAKKQRDNPKGQGKAKAKHAESPILIGTDDSDHKSTTSRAGPSTTVTQNQQASARPSGQVNKKDPDQGKSMSIRHINGTDKYHHDSNTLTYV</sequence>
<protein>
    <submittedName>
        <fullName evidence="2">Uncharacterized protein</fullName>
    </submittedName>
</protein>
<gene>
    <name evidence="2" type="ORF">CDV36_005355</name>
</gene>
<evidence type="ECO:0000256" key="1">
    <source>
        <dbReference type="SAM" id="MobiDB-lite"/>
    </source>
</evidence>
<feature type="compositionally biased region" description="Basic and acidic residues" evidence="1">
    <location>
        <begin position="176"/>
        <end position="185"/>
    </location>
</feature>
<evidence type="ECO:0000313" key="3">
    <source>
        <dbReference type="Proteomes" id="UP000277212"/>
    </source>
</evidence>
<reference evidence="2 3" key="1">
    <citation type="submission" date="2017-06" db="EMBL/GenBank/DDBJ databases">
        <title>Comparative genomic analysis of Ambrosia Fusariam Clade fungi.</title>
        <authorList>
            <person name="Stajich J.E."/>
            <person name="Carrillo J."/>
            <person name="Kijimoto T."/>
            <person name="Eskalen A."/>
            <person name="O'Donnell K."/>
            <person name="Kasson M."/>
        </authorList>
    </citation>
    <scope>NUCLEOTIDE SEQUENCE [LARGE SCALE GENOMIC DNA]</scope>
    <source>
        <strain evidence="2">UCR3666</strain>
    </source>
</reference>
<name>A0A3M2SBQ7_9HYPO</name>
<dbReference type="OrthoDB" id="5104585at2759"/>